<dbReference type="InterPro" id="IPR031704">
    <property type="entry name" value="Glyco_hydro_36_N"/>
</dbReference>
<evidence type="ECO:0000256" key="2">
    <source>
        <dbReference type="ARBA" id="ARBA00012755"/>
    </source>
</evidence>
<evidence type="ECO:0000256" key="5">
    <source>
        <dbReference type="PIRNR" id="PIRNR005536"/>
    </source>
</evidence>
<dbReference type="KEGG" id="pmet:G4Y79_03025"/>
<feature type="active site" description="Nucleophile" evidence="6">
    <location>
        <position position="459"/>
    </location>
</feature>
<dbReference type="Gene3D" id="2.60.40.1180">
    <property type="entry name" value="Golgi alpha-mannosidase II"/>
    <property type="match status" value="1"/>
</dbReference>
<dbReference type="GO" id="GO:0016052">
    <property type="term" value="P:carbohydrate catabolic process"/>
    <property type="evidence" value="ECO:0007669"/>
    <property type="project" value="InterPro"/>
</dbReference>
<feature type="binding site" evidence="7">
    <location>
        <begin position="347"/>
        <end position="348"/>
    </location>
    <ligand>
        <name>substrate</name>
    </ligand>
</feature>
<dbReference type="EMBL" id="CP062983">
    <property type="protein sequence ID" value="QPC83368.1"/>
    <property type="molecule type" value="Genomic_DNA"/>
</dbReference>
<keyword evidence="4 5" id="KW-0326">Glycosidase</keyword>
<dbReference type="Pfam" id="PF02065">
    <property type="entry name" value="Melibiase"/>
    <property type="match status" value="1"/>
</dbReference>
<dbReference type="InterPro" id="IPR002252">
    <property type="entry name" value="Glyco_hydro_36"/>
</dbReference>
<evidence type="ECO:0000259" key="8">
    <source>
        <dbReference type="Pfam" id="PF16874"/>
    </source>
</evidence>
<dbReference type="PANTHER" id="PTHR43053">
    <property type="entry name" value="GLYCOSIDASE FAMILY 31"/>
    <property type="match status" value="1"/>
</dbReference>
<dbReference type="RefSeq" id="WP_195171435.1">
    <property type="nucleotide sequence ID" value="NZ_CP062983.1"/>
</dbReference>
<dbReference type="CDD" id="cd14791">
    <property type="entry name" value="GH36"/>
    <property type="match status" value="1"/>
</dbReference>
<comment type="catalytic activity">
    <reaction evidence="1 5">
        <text>Hydrolysis of terminal, non-reducing alpha-D-galactose residues in alpha-D-galactosides, including galactose oligosaccharides, galactomannans and galactolipids.</text>
        <dbReference type="EC" id="3.2.1.22"/>
    </reaction>
</comment>
<accession>A0A7S8IFW8</accession>
<dbReference type="SUPFAM" id="SSF51445">
    <property type="entry name" value="(Trans)glycosidases"/>
    <property type="match status" value="1"/>
</dbReference>
<gene>
    <name evidence="10" type="ORF">G4Y79_03025</name>
</gene>
<evidence type="ECO:0000256" key="3">
    <source>
        <dbReference type="ARBA" id="ARBA00022801"/>
    </source>
</evidence>
<dbReference type="InterPro" id="IPR050985">
    <property type="entry name" value="Alpha-glycosidase_related"/>
</dbReference>
<dbReference type="InterPro" id="IPR017853">
    <property type="entry name" value="GH"/>
</dbReference>
<dbReference type="PIRSF" id="PIRSF005536">
    <property type="entry name" value="Agal"/>
    <property type="match status" value="1"/>
</dbReference>
<dbReference type="AlphaFoldDB" id="A0A7S8IFW8"/>
<dbReference type="FunFam" id="3.20.20.70:FF:000118">
    <property type="entry name" value="Alpha-galactosidase"/>
    <property type="match status" value="1"/>
</dbReference>
<proteinExistence type="inferred from homology"/>
<dbReference type="Gene3D" id="3.20.20.70">
    <property type="entry name" value="Aldolase class I"/>
    <property type="match status" value="1"/>
</dbReference>
<keyword evidence="11" id="KW-1185">Reference proteome</keyword>
<feature type="domain" description="Glycosyl hydrolase family 36 C-terminal" evidence="8">
    <location>
        <begin position="630"/>
        <end position="705"/>
    </location>
</feature>
<feature type="active site" description="Proton donor" evidence="6">
    <location>
        <position position="529"/>
    </location>
</feature>
<dbReference type="InterPro" id="IPR013785">
    <property type="entry name" value="Aldolase_TIM"/>
</dbReference>
<dbReference type="InterPro" id="IPR031705">
    <property type="entry name" value="Glyco_hydro_36_C"/>
</dbReference>
<dbReference type="Pfam" id="PF16874">
    <property type="entry name" value="Glyco_hydro_36C"/>
    <property type="match status" value="1"/>
</dbReference>
<evidence type="ECO:0000256" key="7">
    <source>
        <dbReference type="PIRSR" id="PIRSR005536-2"/>
    </source>
</evidence>
<protein>
    <recommendedName>
        <fullName evidence="2 5">Alpha-galactosidase</fullName>
        <ecNumber evidence="2 5">3.2.1.22</ecNumber>
    </recommendedName>
</protein>
<dbReference type="PRINTS" id="PR00743">
    <property type="entry name" value="GLHYDRLASE36"/>
</dbReference>
<feature type="binding site" evidence="7">
    <location>
        <position position="529"/>
    </location>
    <ligand>
        <name>substrate</name>
    </ligand>
</feature>
<dbReference type="InterPro" id="IPR000111">
    <property type="entry name" value="Glyco_hydro_27/36_CS"/>
</dbReference>
<keyword evidence="3 5" id="KW-0378">Hydrolase</keyword>
<comment type="similarity">
    <text evidence="5">Belongs to the glycosyl hydrolase.</text>
</comment>
<dbReference type="InterPro" id="IPR013780">
    <property type="entry name" value="Glyco_hydro_b"/>
</dbReference>
<feature type="binding site" evidence="7">
    <location>
        <begin position="457"/>
        <end position="461"/>
    </location>
    <ligand>
        <name>substrate</name>
    </ligand>
</feature>
<reference evidence="10 11" key="1">
    <citation type="submission" date="2020-02" db="EMBL/GenBank/DDBJ databases">
        <authorList>
            <person name="Zheng R.K."/>
            <person name="Sun C.M."/>
        </authorList>
    </citation>
    <scope>NUCLEOTIDE SEQUENCE [LARGE SCALE GENOMIC DNA]</scope>
    <source>
        <strain evidence="11">rifampicinis</strain>
    </source>
</reference>
<dbReference type="Proteomes" id="UP000594468">
    <property type="component" value="Chromosome"/>
</dbReference>
<sequence length="709" mass="80985">MPIFETTKSTDQQPLWILNTRNTAYAFGIDEDGFLEHIYWGTKLPLPADYEAPGAYSRRMNVERYSHEEFPVWGDYKFNEPALKARFADGVRAVLLAYAGSKIEQGEGVDTLTLTFNDPYYPLQVQLIYTVYEAYDLIERSAVLTNTGDEPIEIEQILSAVWEVPRRDGYELTTLNGKWGGEFQIQRVELPMGKQVVERRRGASGFDSNPFFALAPDGHTSENAGEVWFGALAFSGNWKFVIERTAFEQVTVSGGINDFDFLWRLEPGETFSTPIFVGGFTEKGYGEASRLLHAYEIAHVLPAETVKQARPIVYNSWYVTEFDVHYENQVKAAEIAARLGVELFVMDDGWFGERNHDRAGLGDWYVNKQKFPEGLGPLIERVKELGMDFGIWVEPEMVNPDSDLYREHPDWIYEFPNRPRSLGRNQSVLNVSRPDVQAFMVGFLDDLLSHNDIKFIKWDMNRHFSEPGWADAPAGRDREIWVRHTQGVYDVLRQVREKHPGVIFESCSGGGGRVDLGVMRYAEQFWMSDNTDPFDDLFIQEGFTLAHAPLTRMMWVTDPIWINGRRSTSLEYRFHLAMMGVLGIGADLTKWPEADLEQTADFIAQYKAIRETVQFGAFYRLRSPREGALSAFEFVHPDGHEVIAFAFLSASQFGEYRIALHLEGLEPEATYHVEEFDLTMSGQALMKRGVPLAMKGSFVSQMLHIRRVE</sequence>
<organism evidence="10 11">
    <name type="scientific">Phototrophicus methaneseepsis</name>
    <dbReference type="NCBI Taxonomy" id="2710758"/>
    <lineage>
        <taxon>Bacteria</taxon>
        <taxon>Bacillati</taxon>
        <taxon>Chloroflexota</taxon>
        <taxon>Candidatus Thermofontia</taxon>
        <taxon>Phototrophicales</taxon>
        <taxon>Phototrophicaceae</taxon>
        <taxon>Phototrophicus</taxon>
    </lineage>
</organism>
<dbReference type="InterPro" id="IPR038417">
    <property type="entry name" value="Alpga-gal_N_sf"/>
</dbReference>
<dbReference type="GO" id="GO:0004557">
    <property type="term" value="F:alpha-galactosidase activity"/>
    <property type="evidence" value="ECO:0007669"/>
    <property type="project" value="UniProtKB-UniRule"/>
</dbReference>
<evidence type="ECO:0000256" key="1">
    <source>
        <dbReference type="ARBA" id="ARBA00001255"/>
    </source>
</evidence>
<evidence type="ECO:0000256" key="6">
    <source>
        <dbReference type="PIRSR" id="PIRSR005536-1"/>
    </source>
</evidence>
<evidence type="ECO:0000313" key="10">
    <source>
        <dbReference type="EMBL" id="QPC83368.1"/>
    </source>
</evidence>
<feature type="binding site" evidence="7">
    <location>
        <position position="424"/>
    </location>
    <ligand>
        <name>substrate</name>
    </ligand>
</feature>
<dbReference type="PROSITE" id="PS00512">
    <property type="entry name" value="ALPHA_GALACTOSIDASE"/>
    <property type="match status" value="1"/>
</dbReference>
<feature type="binding site" evidence="7">
    <location>
        <position position="179"/>
    </location>
    <ligand>
        <name>substrate</name>
    </ligand>
</feature>
<name>A0A7S8IFW8_9CHLR</name>
<feature type="binding site" evidence="7">
    <location>
        <position position="507"/>
    </location>
    <ligand>
        <name>substrate</name>
    </ligand>
</feature>
<dbReference type="PANTHER" id="PTHR43053:SF3">
    <property type="entry name" value="ALPHA-GALACTOSIDASE C-RELATED"/>
    <property type="match status" value="1"/>
</dbReference>
<feature type="domain" description="Glycosyl hydrolase family 36 N-terminal" evidence="9">
    <location>
        <begin position="33"/>
        <end position="266"/>
    </location>
</feature>
<evidence type="ECO:0000259" key="9">
    <source>
        <dbReference type="Pfam" id="PF16875"/>
    </source>
</evidence>
<dbReference type="Gene3D" id="2.70.98.60">
    <property type="entry name" value="alpha-galactosidase from lactobacil brevis"/>
    <property type="match status" value="1"/>
</dbReference>
<dbReference type="EC" id="3.2.1.22" evidence="2 5"/>
<evidence type="ECO:0000313" key="11">
    <source>
        <dbReference type="Proteomes" id="UP000594468"/>
    </source>
</evidence>
<dbReference type="Pfam" id="PF16875">
    <property type="entry name" value="Glyco_hydro_36N"/>
    <property type="match status" value="1"/>
</dbReference>
<evidence type="ECO:0000256" key="4">
    <source>
        <dbReference type="ARBA" id="ARBA00023295"/>
    </source>
</evidence>